<evidence type="ECO:0000259" key="2">
    <source>
        <dbReference type="Pfam" id="PF03703"/>
    </source>
</evidence>
<protein>
    <submittedName>
        <fullName evidence="3">Membrane protein</fullName>
    </submittedName>
</protein>
<sequence>MSEPKRLHPITIFYEIMSALKELIIPFILFVIIGNSGDDSFWNKVPLFIFILLIVAMIVSGFIKWLRFTYWLEDQELRITQGLFVRKKRYIPFERIQSLDLSEGIFHRPFQLVKVKVETAASSDNKAEAELTAIHKEEAAALQKIIADAKRGKNAEDVEEEVIEEVVYKITTPQLFFLATTSGRAGVVISAFLAFIFQFEDFIPYEKVFNEMQELIRYGVLFISAIVFVVLVIAWLISVLIAFFKYNDFTVKKVENDLIITRGLLEKRTTTVPLHRIQALKITESPIRQPFGYASVKIESAGGTVMEEDSSSIDLLPVVKKSQIPDILGEVLQEFSFVTDLKPAPKKSLRRYLFVKVLIAFVATIVLSATFWPYGLLACILIGGAAVWGYAQFRSAGWNIHGRQLTMRFRTIEQHTVLMNKNRIQAFDMSVNWFQDRADLAGVEAKVKSGEAFERGHIPHIEQEAAQEIYKWYSHREFTKSEQA</sequence>
<name>A0ABS2R9F9_9BACI</name>
<dbReference type="InterPro" id="IPR005182">
    <property type="entry name" value="YdbS-like_PH"/>
</dbReference>
<feature type="domain" description="YdbS-like PH" evidence="2">
    <location>
        <begin position="65"/>
        <end position="146"/>
    </location>
</feature>
<dbReference type="PANTHER" id="PTHR34473:SF2">
    <property type="entry name" value="UPF0699 TRANSMEMBRANE PROTEIN YDBT"/>
    <property type="match status" value="1"/>
</dbReference>
<feature type="transmembrane region" description="Helical" evidence="1">
    <location>
        <begin position="352"/>
        <end position="369"/>
    </location>
</feature>
<reference evidence="3 4" key="1">
    <citation type="submission" date="2021-01" db="EMBL/GenBank/DDBJ databases">
        <title>Genomic Encyclopedia of Type Strains, Phase IV (KMG-IV): sequencing the most valuable type-strain genomes for metagenomic binning, comparative biology and taxonomic classification.</title>
        <authorList>
            <person name="Goeker M."/>
        </authorList>
    </citation>
    <scope>NUCLEOTIDE SEQUENCE [LARGE SCALE GENOMIC DNA]</scope>
    <source>
        <strain evidence="3 4">DSM 105453</strain>
    </source>
</reference>
<evidence type="ECO:0000256" key="1">
    <source>
        <dbReference type="SAM" id="Phobius"/>
    </source>
</evidence>
<feature type="transmembrane region" description="Helical" evidence="1">
    <location>
        <begin position="45"/>
        <end position="66"/>
    </location>
</feature>
<comment type="caution">
    <text evidence="3">The sequence shown here is derived from an EMBL/GenBank/DDBJ whole genome shotgun (WGS) entry which is preliminary data.</text>
</comment>
<feature type="transmembrane region" description="Helical" evidence="1">
    <location>
        <begin position="219"/>
        <end position="244"/>
    </location>
</feature>
<gene>
    <name evidence="3" type="ORF">JOC94_002808</name>
</gene>
<accession>A0ABS2R9F9</accession>
<feature type="domain" description="YdbS-like PH" evidence="2">
    <location>
        <begin position="255"/>
        <end position="317"/>
    </location>
</feature>
<keyword evidence="4" id="KW-1185">Reference proteome</keyword>
<feature type="domain" description="YdbS-like PH" evidence="2">
    <location>
        <begin position="394"/>
        <end position="473"/>
    </location>
</feature>
<feature type="transmembrane region" description="Helical" evidence="1">
    <location>
        <begin position="175"/>
        <end position="199"/>
    </location>
</feature>
<dbReference type="Pfam" id="PF03703">
    <property type="entry name" value="bPH_2"/>
    <property type="match status" value="3"/>
</dbReference>
<proteinExistence type="predicted"/>
<organism evidence="3 4">
    <name type="scientific">Siminovitchia thermophila</name>
    <dbReference type="NCBI Taxonomy" id="1245522"/>
    <lineage>
        <taxon>Bacteria</taxon>
        <taxon>Bacillati</taxon>
        <taxon>Bacillota</taxon>
        <taxon>Bacilli</taxon>
        <taxon>Bacillales</taxon>
        <taxon>Bacillaceae</taxon>
        <taxon>Siminovitchia</taxon>
    </lineage>
</organism>
<dbReference type="PIRSF" id="PIRSF026631">
    <property type="entry name" value="UCP026631"/>
    <property type="match status" value="1"/>
</dbReference>
<feature type="transmembrane region" description="Helical" evidence="1">
    <location>
        <begin position="375"/>
        <end position="393"/>
    </location>
</feature>
<dbReference type="PANTHER" id="PTHR34473">
    <property type="entry name" value="UPF0699 TRANSMEMBRANE PROTEIN YDBS"/>
    <property type="match status" value="1"/>
</dbReference>
<feature type="transmembrane region" description="Helical" evidence="1">
    <location>
        <begin position="12"/>
        <end position="33"/>
    </location>
</feature>
<dbReference type="InterPro" id="IPR014529">
    <property type="entry name" value="UCP026631"/>
</dbReference>
<dbReference type="Proteomes" id="UP000823485">
    <property type="component" value="Unassembled WGS sequence"/>
</dbReference>
<keyword evidence="1" id="KW-0812">Transmembrane</keyword>
<dbReference type="EMBL" id="JAFBFH010000018">
    <property type="protein sequence ID" value="MBM7715819.1"/>
    <property type="molecule type" value="Genomic_DNA"/>
</dbReference>
<keyword evidence="1" id="KW-1133">Transmembrane helix</keyword>
<keyword evidence="1" id="KW-0472">Membrane</keyword>
<evidence type="ECO:0000313" key="4">
    <source>
        <dbReference type="Proteomes" id="UP000823485"/>
    </source>
</evidence>
<evidence type="ECO:0000313" key="3">
    <source>
        <dbReference type="EMBL" id="MBM7715819.1"/>
    </source>
</evidence>